<comment type="caution">
    <text evidence="1">The sequence shown here is derived from an EMBL/GenBank/DDBJ whole genome shotgun (WGS) entry which is preliminary data.</text>
</comment>
<organism evidence="1 2">
    <name type="scientific">Trichonephila inaurata madagascariensis</name>
    <dbReference type="NCBI Taxonomy" id="2747483"/>
    <lineage>
        <taxon>Eukaryota</taxon>
        <taxon>Metazoa</taxon>
        <taxon>Ecdysozoa</taxon>
        <taxon>Arthropoda</taxon>
        <taxon>Chelicerata</taxon>
        <taxon>Arachnida</taxon>
        <taxon>Araneae</taxon>
        <taxon>Araneomorphae</taxon>
        <taxon>Entelegynae</taxon>
        <taxon>Araneoidea</taxon>
        <taxon>Nephilidae</taxon>
        <taxon>Trichonephila</taxon>
        <taxon>Trichonephila inaurata</taxon>
    </lineage>
</organism>
<sequence length="156" mass="18353">MYVDDVEILVPVFEWKLSLFNMLAIFDYQKSPKIDSIQDLVESDVQPVVEFQSSIYGLLGMVDQKFSIRCLKNQPESYSMHLPFKNMSTTGMDLVYSRSFALITDGMSLKHFLFRRDNNHLPCNFRFAKQPLWLLRKVIAFKQTFPDELIHRINHV</sequence>
<evidence type="ECO:0000313" key="1">
    <source>
        <dbReference type="EMBL" id="GFY71054.1"/>
    </source>
</evidence>
<keyword evidence="2" id="KW-1185">Reference proteome</keyword>
<keyword evidence="1" id="KW-0675">Receptor</keyword>
<gene>
    <name evidence="1" type="primary">NCL1_41952</name>
    <name evidence="1" type="ORF">TNIN_353601</name>
</gene>
<dbReference type="AlphaFoldDB" id="A0A8X6YK41"/>
<evidence type="ECO:0000313" key="2">
    <source>
        <dbReference type="Proteomes" id="UP000886998"/>
    </source>
</evidence>
<dbReference type="EMBL" id="BMAV01018591">
    <property type="protein sequence ID" value="GFY71054.1"/>
    <property type="molecule type" value="Genomic_DNA"/>
</dbReference>
<dbReference type="Proteomes" id="UP000886998">
    <property type="component" value="Unassembled WGS sequence"/>
</dbReference>
<accession>A0A8X6YK41</accession>
<name>A0A8X6YK41_9ARAC</name>
<dbReference type="OrthoDB" id="6434328at2759"/>
<protein>
    <submittedName>
        <fullName evidence="1">Glutamate receptor</fullName>
    </submittedName>
</protein>
<reference evidence="1" key="1">
    <citation type="submission" date="2020-08" db="EMBL/GenBank/DDBJ databases">
        <title>Multicomponent nature underlies the extraordinary mechanical properties of spider dragline silk.</title>
        <authorList>
            <person name="Kono N."/>
            <person name="Nakamura H."/>
            <person name="Mori M."/>
            <person name="Yoshida Y."/>
            <person name="Ohtoshi R."/>
            <person name="Malay A.D."/>
            <person name="Moran D.A.P."/>
            <person name="Tomita M."/>
            <person name="Numata K."/>
            <person name="Arakawa K."/>
        </authorList>
    </citation>
    <scope>NUCLEOTIDE SEQUENCE</scope>
</reference>
<proteinExistence type="predicted"/>